<evidence type="ECO:0000313" key="2">
    <source>
        <dbReference type="EMBL" id="SDE13161.1"/>
    </source>
</evidence>
<proteinExistence type="predicted"/>
<dbReference type="RefSeq" id="WP_090109679.1">
    <property type="nucleotide sequence ID" value="NZ_FNAT01000001.1"/>
</dbReference>
<feature type="transmembrane region" description="Helical" evidence="1">
    <location>
        <begin position="21"/>
        <end position="42"/>
    </location>
</feature>
<dbReference type="AlphaFoldDB" id="A0A1G7AEB9"/>
<dbReference type="Proteomes" id="UP000198922">
    <property type="component" value="Unassembled WGS sequence"/>
</dbReference>
<name>A0A1G7AEB9_9RHOB</name>
<keyword evidence="1" id="KW-0472">Membrane</keyword>
<protein>
    <submittedName>
        <fullName evidence="2">Uncharacterized protein</fullName>
    </submittedName>
</protein>
<dbReference type="STRING" id="521013.SAMN04488567_0921"/>
<keyword evidence="3" id="KW-1185">Reference proteome</keyword>
<gene>
    <name evidence="2" type="ORF">SAMN04488567_0921</name>
</gene>
<accession>A0A1G7AEB9</accession>
<reference evidence="3" key="1">
    <citation type="submission" date="2016-10" db="EMBL/GenBank/DDBJ databases">
        <authorList>
            <person name="Varghese N."/>
            <person name="Submissions S."/>
        </authorList>
    </citation>
    <scope>NUCLEOTIDE SEQUENCE [LARGE SCALE GENOMIC DNA]</scope>
    <source>
        <strain evidence="3">DSM 21424</strain>
    </source>
</reference>
<organism evidence="2 3">
    <name type="scientific">Limimaricola pyoseonensis</name>
    <dbReference type="NCBI Taxonomy" id="521013"/>
    <lineage>
        <taxon>Bacteria</taxon>
        <taxon>Pseudomonadati</taxon>
        <taxon>Pseudomonadota</taxon>
        <taxon>Alphaproteobacteria</taxon>
        <taxon>Rhodobacterales</taxon>
        <taxon>Paracoccaceae</taxon>
        <taxon>Limimaricola</taxon>
    </lineage>
</organism>
<keyword evidence="1" id="KW-1133">Transmembrane helix</keyword>
<evidence type="ECO:0000313" key="3">
    <source>
        <dbReference type="Proteomes" id="UP000198922"/>
    </source>
</evidence>
<sequence>MPVHWLLRLTHWARHPPSPRRIGLILAVIAACLLLGGIEWLWGWPEALGVERVGRGVIPR</sequence>
<dbReference type="EMBL" id="FNAT01000001">
    <property type="protein sequence ID" value="SDE13161.1"/>
    <property type="molecule type" value="Genomic_DNA"/>
</dbReference>
<evidence type="ECO:0000256" key="1">
    <source>
        <dbReference type="SAM" id="Phobius"/>
    </source>
</evidence>
<keyword evidence="1" id="KW-0812">Transmembrane</keyword>